<organism evidence="1 2">
    <name type="scientific">Eumeta variegata</name>
    <name type="common">Bagworm moth</name>
    <name type="synonym">Eumeta japonica</name>
    <dbReference type="NCBI Taxonomy" id="151549"/>
    <lineage>
        <taxon>Eukaryota</taxon>
        <taxon>Metazoa</taxon>
        <taxon>Ecdysozoa</taxon>
        <taxon>Arthropoda</taxon>
        <taxon>Hexapoda</taxon>
        <taxon>Insecta</taxon>
        <taxon>Pterygota</taxon>
        <taxon>Neoptera</taxon>
        <taxon>Endopterygota</taxon>
        <taxon>Lepidoptera</taxon>
        <taxon>Glossata</taxon>
        <taxon>Ditrysia</taxon>
        <taxon>Tineoidea</taxon>
        <taxon>Psychidae</taxon>
        <taxon>Oiketicinae</taxon>
        <taxon>Eumeta</taxon>
    </lineage>
</organism>
<name>A0A4C1TI43_EUMVA</name>
<sequence>MDDLDSSIDRPPIRRRPSNICVVGVRVAVKVCDNKRVWSSKCGPDPTPMYGSEIWVLPKKNESRINAASHQSILSPPPMDIRNPRQLASALPTSWKGMRYLIEENREMMTKVTHWTKSIIES</sequence>
<dbReference type="EMBL" id="BGZK01000055">
    <property type="protein sequence ID" value="GBP13107.1"/>
    <property type="molecule type" value="Genomic_DNA"/>
</dbReference>
<keyword evidence="2" id="KW-1185">Reference proteome</keyword>
<comment type="caution">
    <text evidence="1">The sequence shown here is derived from an EMBL/GenBank/DDBJ whole genome shotgun (WGS) entry which is preliminary data.</text>
</comment>
<accession>A0A4C1TI43</accession>
<proteinExistence type="predicted"/>
<gene>
    <name evidence="1" type="ORF">EVAR_93074_1</name>
</gene>
<dbReference type="AlphaFoldDB" id="A0A4C1TI43"/>
<evidence type="ECO:0000313" key="1">
    <source>
        <dbReference type="EMBL" id="GBP13107.1"/>
    </source>
</evidence>
<evidence type="ECO:0000313" key="2">
    <source>
        <dbReference type="Proteomes" id="UP000299102"/>
    </source>
</evidence>
<reference evidence="1 2" key="1">
    <citation type="journal article" date="2019" name="Commun. Biol.">
        <title>The bagworm genome reveals a unique fibroin gene that provides high tensile strength.</title>
        <authorList>
            <person name="Kono N."/>
            <person name="Nakamura H."/>
            <person name="Ohtoshi R."/>
            <person name="Tomita M."/>
            <person name="Numata K."/>
            <person name="Arakawa K."/>
        </authorList>
    </citation>
    <scope>NUCLEOTIDE SEQUENCE [LARGE SCALE GENOMIC DNA]</scope>
</reference>
<dbReference type="Proteomes" id="UP000299102">
    <property type="component" value="Unassembled WGS sequence"/>
</dbReference>
<protein>
    <submittedName>
        <fullName evidence="1">Uncharacterized protein</fullName>
    </submittedName>
</protein>